<protein>
    <submittedName>
        <fullName evidence="1">Uncharacterized protein</fullName>
    </submittedName>
</protein>
<evidence type="ECO:0000313" key="2">
    <source>
        <dbReference type="Proteomes" id="UP001597295"/>
    </source>
</evidence>
<dbReference type="EMBL" id="JBHUIP010000005">
    <property type="protein sequence ID" value="MFD2262790.1"/>
    <property type="molecule type" value="Genomic_DNA"/>
</dbReference>
<sequence length="183" mass="20043">MALTNLCVLAWCGASAADGKLIRIDAVPLPRYVGTGYQIHALTKFTGAAALDRFQKAWSFSPKHPCYLVGTRQDLQALELARLQLGQSVLTGPSDKYRTVVFWESRTALPPLIIDLESLGVGLGMQQRIPAGDWSVPLFRGASVLAGIAATQDASHHRNSLRNTVKHLNKFDFFTPPPPRRPP</sequence>
<proteinExistence type="predicted"/>
<gene>
    <name evidence="1" type="ORF">ACFSM5_07810</name>
</gene>
<evidence type="ECO:0000313" key="1">
    <source>
        <dbReference type="EMBL" id="MFD2262790.1"/>
    </source>
</evidence>
<name>A0ABW5DPV8_9PROT</name>
<organism evidence="1 2">
    <name type="scientific">Lacibacterium aquatile</name>
    <dbReference type="NCBI Taxonomy" id="1168082"/>
    <lineage>
        <taxon>Bacteria</taxon>
        <taxon>Pseudomonadati</taxon>
        <taxon>Pseudomonadota</taxon>
        <taxon>Alphaproteobacteria</taxon>
        <taxon>Rhodospirillales</taxon>
        <taxon>Rhodospirillaceae</taxon>
    </lineage>
</organism>
<accession>A0ABW5DPV8</accession>
<dbReference type="Proteomes" id="UP001597295">
    <property type="component" value="Unassembled WGS sequence"/>
</dbReference>
<keyword evidence="2" id="KW-1185">Reference proteome</keyword>
<reference evidence="2" key="1">
    <citation type="journal article" date="2019" name="Int. J. Syst. Evol. Microbiol.">
        <title>The Global Catalogue of Microorganisms (GCM) 10K type strain sequencing project: providing services to taxonomists for standard genome sequencing and annotation.</title>
        <authorList>
            <consortium name="The Broad Institute Genomics Platform"/>
            <consortium name="The Broad Institute Genome Sequencing Center for Infectious Disease"/>
            <person name="Wu L."/>
            <person name="Ma J."/>
        </authorList>
    </citation>
    <scope>NUCLEOTIDE SEQUENCE [LARGE SCALE GENOMIC DNA]</scope>
    <source>
        <strain evidence="2">CGMCC 1.19062</strain>
    </source>
</reference>
<comment type="caution">
    <text evidence="1">The sequence shown here is derived from an EMBL/GenBank/DDBJ whole genome shotgun (WGS) entry which is preliminary data.</text>
</comment>
<dbReference type="RefSeq" id="WP_379875757.1">
    <property type="nucleotide sequence ID" value="NZ_JBHUIP010000005.1"/>
</dbReference>